<comment type="caution">
    <text evidence="1">The sequence shown here is derived from an EMBL/GenBank/DDBJ whole genome shotgun (WGS) entry which is preliminary data.</text>
</comment>
<proteinExistence type="predicted"/>
<dbReference type="AlphaFoldDB" id="A0A4Y8N479"/>
<dbReference type="EMBL" id="SNVI01000001">
    <property type="protein sequence ID" value="TFE44620.1"/>
    <property type="molecule type" value="Genomic_DNA"/>
</dbReference>
<name>A0A4Y8N479_9BURK</name>
<dbReference type="Proteomes" id="UP000297385">
    <property type="component" value="Unassembled WGS sequence"/>
</dbReference>
<gene>
    <name evidence="1" type="ORF">E2553_06030</name>
</gene>
<protein>
    <submittedName>
        <fullName evidence="1">Uncharacterized protein</fullName>
    </submittedName>
</protein>
<accession>A0A4Y8N479</accession>
<sequence length="84" mass="9240">MAFHVVGAFRHDLAETYSHTEAGKRPQVARDYWKTMVTHVPELSEDGCASFASTQTPISAPIFRGQVASAASRSTQRMTLACRL</sequence>
<reference evidence="1 2" key="1">
    <citation type="submission" date="2019-03" db="EMBL/GenBank/DDBJ databases">
        <title>Complete Genome Sequence of Paraburkholderia dipogonis ICMP 19430T, a Nitrogen-fixing Symbiont of the South African Invasive Legume Dipogon lignosus in New Zealand.</title>
        <authorList>
            <person name="De Meyer S.E."/>
        </authorList>
    </citation>
    <scope>NUCLEOTIDE SEQUENCE [LARGE SCALE GENOMIC DNA]</scope>
    <source>
        <strain evidence="1 2">ICMP 19430</strain>
    </source>
</reference>
<organism evidence="1 2">
    <name type="scientific">Paraburkholderia dipogonis</name>
    <dbReference type="NCBI Taxonomy" id="1211383"/>
    <lineage>
        <taxon>Bacteria</taxon>
        <taxon>Pseudomonadati</taxon>
        <taxon>Pseudomonadota</taxon>
        <taxon>Betaproteobacteria</taxon>
        <taxon>Burkholderiales</taxon>
        <taxon>Burkholderiaceae</taxon>
        <taxon>Paraburkholderia</taxon>
    </lineage>
</organism>
<evidence type="ECO:0000313" key="2">
    <source>
        <dbReference type="Proteomes" id="UP000297385"/>
    </source>
</evidence>
<evidence type="ECO:0000313" key="1">
    <source>
        <dbReference type="EMBL" id="TFE44620.1"/>
    </source>
</evidence>